<dbReference type="EMBL" id="QGHT01000171">
    <property type="protein sequence ID" value="PWT38672.1"/>
    <property type="molecule type" value="Genomic_DNA"/>
</dbReference>
<accession>A0A855XJG1</accession>
<dbReference type="SUPFAM" id="SSF55608">
    <property type="entry name" value="Homing endonucleases"/>
    <property type="match status" value="1"/>
</dbReference>
<dbReference type="InterPro" id="IPR004042">
    <property type="entry name" value="Intein_endonuc_central"/>
</dbReference>
<dbReference type="InterPro" id="IPR027434">
    <property type="entry name" value="Homing_endonucl"/>
</dbReference>
<gene>
    <name evidence="1" type="ORF">DKZ22_12690</name>
</gene>
<proteinExistence type="predicted"/>
<sequence>MKYTQNDIDTIVELYKSGLSCTKIADITPYSSSSVSRYIKELGLARKTKRTPQEVERFQSKIRKLYLSGKYEREIAEQLNVKEGVVNYHVHKMGIARHKGPTSKIQKEDYFDLIDNQRKAYWLGWIMADGNVSIYNGQYSLKLKVQYDDRLLIEEFLKDIGANYDIYDYMARSPQGKLKKASYVSLTSVHMVKSLIDYGVIPRKTGFEKFPDQLSNELKAHFLRGFFDAEGHVSFRREFRHSYYSVGFSTNEKMCMSIIDFTGLQTSIVQKEGACQISYGKKQAKQLFKILYEDANFYLPRKHDKFVELLNA</sequence>
<evidence type="ECO:0000313" key="1">
    <source>
        <dbReference type="EMBL" id="PWT38672.1"/>
    </source>
</evidence>
<dbReference type="Proteomes" id="UP000245980">
    <property type="component" value="Unassembled WGS sequence"/>
</dbReference>
<protein>
    <submittedName>
        <fullName evidence="1">Uncharacterized protein</fullName>
    </submittedName>
</protein>
<dbReference type="InterPro" id="IPR004860">
    <property type="entry name" value="LAGLIDADG_dom"/>
</dbReference>
<dbReference type="GO" id="GO:0004519">
    <property type="term" value="F:endonuclease activity"/>
    <property type="evidence" value="ECO:0007669"/>
    <property type="project" value="InterPro"/>
</dbReference>
<dbReference type="PROSITE" id="PS50819">
    <property type="entry name" value="INTEIN_ENDONUCLEASE"/>
    <property type="match status" value="1"/>
</dbReference>
<evidence type="ECO:0000313" key="2">
    <source>
        <dbReference type="Proteomes" id="UP000245980"/>
    </source>
</evidence>
<reference evidence="1 2" key="1">
    <citation type="journal article" date="2018" name="Front. Microbiol.">
        <title>Comparative Genomics of the Herbivore Gut Symbiont Lactobacillus reuteri Reveals Genetic Diversity and Lifestyle Adaptation.</title>
        <authorList>
            <person name="Zhao J."/>
        </authorList>
    </citation>
    <scope>NUCLEOTIDE SEQUENCE [LARGE SCALE GENOMIC DNA]</scope>
    <source>
        <strain evidence="1 2">LR10</strain>
    </source>
</reference>
<dbReference type="Gene3D" id="3.10.28.10">
    <property type="entry name" value="Homing endonucleases"/>
    <property type="match status" value="1"/>
</dbReference>
<name>A0A855XJG1_LIMRT</name>
<comment type="caution">
    <text evidence="1">The sequence shown here is derived from an EMBL/GenBank/DDBJ whole genome shotgun (WGS) entry which is preliminary data.</text>
</comment>
<organism evidence="1 2">
    <name type="scientific">Limosilactobacillus reuteri</name>
    <name type="common">Lactobacillus reuteri</name>
    <dbReference type="NCBI Taxonomy" id="1598"/>
    <lineage>
        <taxon>Bacteria</taxon>
        <taxon>Bacillati</taxon>
        <taxon>Bacillota</taxon>
        <taxon>Bacilli</taxon>
        <taxon>Lactobacillales</taxon>
        <taxon>Lactobacillaceae</taxon>
        <taxon>Limosilactobacillus</taxon>
    </lineage>
</organism>
<dbReference type="Gene3D" id="1.10.10.60">
    <property type="entry name" value="Homeodomain-like"/>
    <property type="match status" value="2"/>
</dbReference>
<dbReference type="AlphaFoldDB" id="A0A855XJG1"/>
<dbReference type="RefSeq" id="WP_109885258.1">
    <property type="nucleotide sequence ID" value="NZ_QGHP01000093.1"/>
</dbReference>
<dbReference type="Pfam" id="PF14528">
    <property type="entry name" value="LAGLIDADG_3"/>
    <property type="match status" value="1"/>
</dbReference>